<dbReference type="eggNOG" id="COG0545">
    <property type="taxonomic scope" value="Bacteria"/>
</dbReference>
<name>A6G3Y3_9BACT</name>
<dbReference type="PANTHER" id="PTHR43811:SF19">
    <property type="entry name" value="39 KDA FK506-BINDING NUCLEAR PROTEIN"/>
    <property type="match status" value="1"/>
</dbReference>
<dbReference type="Proteomes" id="UP000005801">
    <property type="component" value="Unassembled WGS sequence"/>
</dbReference>
<dbReference type="EC" id="5.2.1.8" evidence="6"/>
<dbReference type="RefSeq" id="WP_006971432.1">
    <property type="nucleotide sequence ID" value="NZ_ABCS01000019.1"/>
</dbReference>
<accession>A6G3Y3</accession>
<comment type="caution">
    <text evidence="9">The sequence shown here is derived from an EMBL/GenBank/DDBJ whole genome shotgun (WGS) entry which is preliminary data.</text>
</comment>
<evidence type="ECO:0000256" key="1">
    <source>
        <dbReference type="ARBA" id="ARBA00000971"/>
    </source>
</evidence>
<dbReference type="PROSITE" id="PS51257">
    <property type="entry name" value="PROKAR_LIPOPROTEIN"/>
    <property type="match status" value="1"/>
</dbReference>
<dbReference type="Gene3D" id="3.10.50.40">
    <property type="match status" value="1"/>
</dbReference>
<dbReference type="Pfam" id="PF00254">
    <property type="entry name" value="FKBP_C"/>
    <property type="match status" value="1"/>
</dbReference>
<keyword evidence="10" id="KW-1185">Reference proteome</keyword>
<evidence type="ECO:0000256" key="3">
    <source>
        <dbReference type="ARBA" id="ARBA00023110"/>
    </source>
</evidence>
<keyword evidence="4 5" id="KW-0413">Isomerase</keyword>
<reference evidence="9 10" key="1">
    <citation type="submission" date="2007-06" db="EMBL/GenBank/DDBJ databases">
        <authorList>
            <person name="Shimkets L."/>
            <person name="Ferriera S."/>
            <person name="Johnson J."/>
            <person name="Kravitz S."/>
            <person name="Beeson K."/>
            <person name="Sutton G."/>
            <person name="Rogers Y.-H."/>
            <person name="Friedman R."/>
            <person name="Frazier M."/>
            <person name="Venter J.C."/>
        </authorList>
    </citation>
    <scope>NUCLEOTIDE SEQUENCE [LARGE SCALE GENOMIC DNA]</scope>
    <source>
        <strain evidence="9 10">SIR-1</strain>
    </source>
</reference>
<evidence type="ECO:0000256" key="7">
    <source>
        <dbReference type="SAM" id="MobiDB-lite"/>
    </source>
</evidence>
<organism evidence="9 10">
    <name type="scientific">Plesiocystis pacifica SIR-1</name>
    <dbReference type="NCBI Taxonomy" id="391625"/>
    <lineage>
        <taxon>Bacteria</taxon>
        <taxon>Pseudomonadati</taxon>
        <taxon>Myxococcota</taxon>
        <taxon>Polyangia</taxon>
        <taxon>Nannocystales</taxon>
        <taxon>Nannocystaceae</taxon>
        <taxon>Plesiocystis</taxon>
    </lineage>
</organism>
<feature type="region of interest" description="Disordered" evidence="7">
    <location>
        <begin position="20"/>
        <end position="41"/>
    </location>
</feature>
<dbReference type="EMBL" id="ABCS01000019">
    <property type="protein sequence ID" value="EDM79520.1"/>
    <property type="molecule type" value="Genomic_DNA"/>
</dbReference>
<keyword evidence="3 5" id="KW-0697">Rotamase</keyword>
<evidence type="ECO:0000259" key="8">
    <source>
        <dbReference type="PROSITE" id="PS50059"/>
    </source>
</evidence>
<evidence type="ECO:0000313" key="9">
    <source>
        <dbReference type="EMBL" id="EDM79520.1"/>
    </source>
</evidence>
<dbReference type="SUPFAM" id="SSF54534">
    <property type="entry name" value="FKBP-like"/>
    <property type="match status" value="1"/>
</dbReference>
<proteinExistence type="inferred from homology"/>
<protein>
    <recommendedName>
        <fullName evidence="6">Peptidyl-prolyl cis-trans isomerase</fullName>
        <ecNumber evidence="6">5.2.1.8</ecNumber>
    </recommendedName>
</protein>
<comment type="similarity">
    <text evidence="2 6">Belongs to the FKBP-type PPIase family.</text>
</comment>
<evidence type="ECO:0000256" key="4">
    <source>
        <dbReference type="ARBA" id="ARBA00023235"/>
    </source>
</evidence>
<gene>
    <name evidence="9" type="ORF">PPSIR1_35377</name>
</gene>
<dbReference type="GO" id="GO:0003755">
    <property type="term" value="F:peptidyl-prolyl cis-trans isomerase activity"/>
    <property type="evidence" value="ECO:0007669"/>
    <property type="project" value="UniProtKB-UniRule"/>
</dbReference>
<evidence type="ECO:0000256" key="6">
    <source>
        <dbReference type="RuleBase" id="RU003915"/>
    </source>
</evidence>
<dbReference type="FunFam" id="3.10.50.40:FF:000006">
    <property type="entry name" value="Peptidyl-prolyl cis-trans isomerase"/>
    <property type="match status" value="1"/>
</dbReference>
<evidence type="ECO:0000313" key="10">
    <source>
        <dbReference type="Proteomes" id="UP000005801"/>
    </source>
</evidence>
<dbReference type="InterPro" id="IPR001179">
    <property type="entry name" value="PPIase_FKBP_dom"/>
</dbReference>
<sequence length="191" mass="20584">MGARAPLFLGTLMLAACVTQSPGEGPETTKPEAPEAASHEPTVWLEAEHFDAAEPEPEPPPRNSPIPAGFEGEALQVNVDADGLERSDYALGEGPEAAAGSKLRLHYEGVLPDGTVFDSTHERDRPFEFELGQGRVIEGFERGLVGVRVGMRRKLVIPPQLGYGERKTGSIPPNSTLIFYIEVVNVESLNP</sequence>
<dbReference type="PANTHER" id="PTHR43811">
    <property type="entry name" value="FKBP-TYPE PEPTIDYL-PROLYL CIS-TRANS ISOMERASE FKPA"/>
    <property type="match status" value="1"/>
</dbReference>
<feature type="domain" description="PPIase FKBP-type" evidence="8">
    <location>
        <begin position="100"/>
        <end position="187"/>
    </location>
</feature>
<evidence type="ECO:0000256" key="5">
    <source>
        <dbReference type="PROSITE-ProRule" id="PRU00277"/>
    </source>
</evidence>
<dbReference type="AlphaFoldDB" id="A6G3Y3"/>
<dbReference type="STRING" id="391625.PPSIR1_35377"/>
<evidence type="ECO:0000256" key="2">
    <source>
        <dbReference type="ARBA" id="ARBA00006577"/>
    </source>
</evidence>
<dbReference type="InterPro" id="IPR046357">
    <property type="entry name" value="PPIase_dom_sf"/>
</dbReference>
<comment type="catalytic activity">
    <reaction evidence="1 5 6">
        <text>[protein]-peptidylproline (omega=180) = [protein]-peptidylproline (omega=0)</text>
        <dbReference type="Rhea" id="RHEA:16237"/>
        <dbReference type="Rhea" id="RHEA-COMP:10747"/>
        <dbReference type="Rhea" id="RHEA-COMP:10748"/>
        <dbReference type="ChEBI" id="CHEBI:83833"/>
        <dbReference type="ChEBI" id="CHEBI:83834"/>
        <dbReference type="EC" id="5.2.1.8"/>
    </reaction>
</comment>
<dbReference type="PROSITE" id="PS50059">
    <property type="entry name" value="FKBP_PPIASE"/>
    <property type="match status" value="1"/>
</dbReference>